<dbReference type="FunFam" id="1.20.1280.50:FF:000023">
    <property type="entry name" value="F-box/LRR-repeat protein 4"/>
    <property type="match status" value="1"/>
</dbReference>
<keyword evidence="9" id="KW-1185">Reference proteome</keyword>
<dbReference type="EMBL" id="BSYO01000040">
    <property type="protein sequence ID" value="GMH31375.1"/>
    <property type="molecule type" value="Genomic_DNA"/>
</dbReference>
<sequence length="591" mass="66132">MRENRAEVTCGAGDYHTPGADQVLENVLENVLHFITSRRDRNAVSLVCKSWYRAEAHTRSELFVGNCYAVSPRRATERFRGINSVVLKGKPRFADFGLMPLNWGAHSAPWLTSFGAAYPWLEKIHLKRMSIKDEDLAHIARSFPSFKELTLVCCYGFGARGLAILASKCRQLRVLDLIEDEVNDDDVDWISCFPENVTCLESLSFDCVERPIDFCALERLVARSPNLKKLRLNQFVTIAQLYRLMVRAPQLTHLGTGAFSPSDNLAQDGEEPDYRAAFAACKSLVCLSGFREIVSEYLPAIYPVCCNLTSLNFSYANINSEELKSVVCRCRNLQTLWVLDTVRDEGLKAVAATCKDLIELRVFPIDAREDCEGLVSEVGLTAIAEGCRKLQSILYFCQRMTNAAVITMSKNCPDLVVFRLCIMGRHRPDHVTNEPMDEGFGAIVMNCKKLTRLAVSGLLTDKAFGYIGKFGKLVRTLSVAFSGDSDIALKYVLEGCFSLQKLEIMDSPFGDSALLAGVHHYYNMRFLWMSTCRVTLQGCRATAQALPGMVVEVFTSGSSAVRDDDEYVNILYMYRSLDGPRNDVPNCVRIL</sequence>
<comment type="caution">
    <text evidence="8">The sequence shown here is derived from an EMBL/GenBank/DDBJ whole genome shotgun (WGS) entry which is preliminary data.</text>
</comment>
<dbReference type="GO" id="GO:0009734">
    <property type="term" value="P:auxin-activated signaling pathway"/>
    <property type="evidence" value="ECO:0007669"/>
    <property type="project" value="UniProtKB-KW"/>
</dbReference>
<keyword evidence="3" id="KW-0833">Ubl conjugation pathway</keyword>
<gene>
    <name evidence="8" type="ORF">Nepgr_033218</name>
</gene>
<comment type="pathway">
    <text evidence="2">Protein modification; protein ubiquitination.</text>
</comment>
<accession>A0AAD3TKT4</accession>
<dbReference type="InterPro" id="IPR006553">
    <property type="entry name" value="Leu-rich_rpt_Cys-con_subtyp"/>
</dbReference>
<dbReference type="InterPro" id="IPR041101">
    <property type="entry name" value="Transp_inhibit"/>
</dbReference>
<dbReference type="PANTHER" id="PTHR16134">
    <property type="entry name" value="F-BOX/TPR REPEAT PROTEIN POF3"/>
    <property type="match status" value="1"/>
</dbReference>
<evidence type="ECO:0000259" key="7">
    <source>
        <dbReference type="Pfam" id="PF18791"/>
    </source>
</evidence>
<evidence type="ECO:0000313" key="8">
    <source>
        <dbReference type="EMBL" id="GMH31375.1"/>
    </source>
</evidence>
<evidence type="ECO:0000256" key="5">
    <source>
        <dbReference type="ARBA" id="ARBA00023294"/>
    </source>
</evidence>
<dbReference type="GO" id="GO:0005634">
    <property type="term" value="C:nucleus"/>
    <property type="evidence" value="ECO:0007669"/>
    <property type="project" value="UniProtKB-SubCell"/>
</dbReference>
<reference evidence="8" key="1">
    <citation type="submission" date="2023-05" db="EMBL/GenBank/DDBJ databases">
        <title>Nepenthes gracilis genome sequencing.</title>
        <authorList>
            <person name="Fukushima K."/>
        </authorList>
    </citation>
    <scope>NUCLEOTIDE SEQUENCE</scope>
    <source>
        <strain evidence="8">SING2019-196</strain>
    </source>
</reference>
<name>A0AAD3TKT4_NEPGR</name>
<evidence type="ECO:0000256" key="4">
    <source>
        <dbReference type="ARBA" id="ARBA00023242"/>
    </source>
</evidence>
<proteinExistence type="predicted"/>
<organism evidence="8 9">
    <name type="scientific">Nepenthes gracilis</name>
    <name type="common">Slender pitcher plant</name>
    <dbReference type="NCBI Taxonomy" id="150966"/>
    <lineage>
        <taxon>Eukaryota</taxon>
        <taxon>Viridiplantae</taxon>
        <taxon>Streptophyta</taxon>
        <taxon>Embryophyta</taxon>
        <taxon>Tracheophyta</taxon>
        <taxon>Spermatophyta</taxon>
        <taxon>Magnoliopsida</taxon>
        <taxon>eudicotyledons</taxon>
        <taxon>Gunneridae</taxon>
        <taxon>Pentapetalae</taxon>
        <taxon>Caryophyllales</taxon>
        <taxon>Nepenthaceae</taxon>
        <taxon>Nepenthes</taxon>
    </lineage>
</organism>
<dbReference type="Pfam" id="PF18511">
    <property type="entry name" value="F-box_5"/>
    <property type="match status" value="1"/>
</dbReference>
<dbReference type="CDD" id="cd22159">
    <property type="entry name" value="F-box_AtTIR1-like"/>
    <property type="match status" value="1"/>
</dbReference>
<feature type="domain" description="COI1 F-box" evidence="6">
    <location>
        <begin position="21"/>
        <end position="60"/>
    </location>
</feature>
<keyword evidence="5" id="KW-0927">Auxin signaling pathway</keyword>
<dbReference type="Gene3D" id="3.80.10.10">
    <property type="entry name" value="Ribonuclease Inhibitor"/>
    <property type="match status" value="1"/>
</dbReference>
<protein>
    <recommendedName>
        <fullName evidence="10">Transport inhibitor response 1-like protein</fullName>
    </recommendedName>
</protein>
<evidence type="ECO:0000256" key="2">
    <source>
        <dbReference type="ARBA" id="ARBA00004906"/>
    </source>
</evidence>
<keyword evidence="4" id="KW-0539">Nucleus</keyword>
<evidence type="ECO:0000259" key="6">
    <source>
        <dbReference type="Pfam" id="PF18511"/>
    </source>
</evidence>
<dbReference type="SMART" id="SM00367">
    <property type="entry name" value="LRR_CC"/>
    <property type="match status" value="3"/>
</dbReference>
<dbReference type="Gene3D" id="1.20.1280.50">
    <property type="match status" value="1"/>
</dbReference>
<dbReference type="Pfam" id="PF18791">
    <property type="entry name" value="Transp_inhibit"/>
    <property type="match status" value="1"/>
</dbReference>
<evidence type="ECO:0000313" key="9">
    <source>
        <dbReference type="Proteomes" id="UP001279734"/>
    </source>
</evidence>
<dbReference type="SUPFAM" id="SSF52047">
    <property type="entry name" value="RNI-like"/>
    <property type="match status" value="1"/>
</dbReference>
<comment type="subcellular location">
    <subcellularLocation>
        <location evidence="1">Nucleus</location>
    </subcellularLocation>
</comment>
<evidence type="ECO:0000256" key="1">
    <source>
        <dbReference type="ARBA" id="ARBA00004123"/>
    </source>
</evidence>
<feature type="domain" description="Transport inhibitor response 1" evidence="7">
    <location>
        <begin position="81"/>
        <end position="126"/>
    </location>
</feature>
<evidence type="ECO:0000256" key="3">
    <source>
        <dbReference type="ARBA" id="ARBA00022786"/>
    </source>
</evidence>
<dbReference type="GO" id="GO:0031146">
    <property type="term" value="P:SCF-dependent proteasomal ubiquitin-dependent protein catabolic process"/>
    <property type="evidence" value="ECO:0007669"/>
    <property type="project" value="TreeGrafter"/>
</dbReference>
<dbReference type="AlphaFoldDB" id="A0AAD3TKT4"/>
<dbReference type="InterPro" id="IPR032675">
    <property type="entry name" value="LRR_dom_sf"/>
</dbReference>
<dbReference type="InterPro" id="IPR041567">
    <property type="entry name" value="COI1_F-box"/>
</dbReference>
<evidence type="ECO:0008006" key="10">
    <source>
        <dbReference type="Google" id="ProtNLM"/>
    </source>
</evidence>
<dbReference type="FunFam" id="3.80.10.10:FF:000029">
    <property type="entry name" value="Transport inhibitor response 1"/>
    <property type="match status" value="1"/>
</dbReference>
<dbReference type="GO" id="GO:0019005">
    <property type="term" value="C:SCF ubiquitin ligase complex"/>
    <property type="evidence" value="ECO:0007669"/>
    <property type="project" value="TreeGrafter"/>
</dbReference>
<dbReference type="Proteomes" id="UP001279734">
    <property type="component" value="Unassembled WGS sequence"/>
</dbReference>
<dbReference type="PANTHER" id="PTHR16134:SF36">
    <property type="entry name" value="TRANSPORT INHIBITOR RESPONSE 1-LIKE PROTEIN"/>
    <property type="match status" value="1"/>
</dbReference>